<evidence type="ECO:0000259" key="1">
    <source>
        <dbReference type="Pfam" id="PF03184"/>
    </source>
</evidence>
<gene>
    <name evidence="2" type="ORF">DEBURN_LOCUS3377</name>
</gene>
<sequence length="174" mass="20177">VAIKHNRQCVLLLLDNCESHKIEGLDLSHVDVHFLPPNTTSRMLPMDAGIIIYSYNINNENNSELTNDISKNIQTLHLPNAMGIEEFLFVLEENIVYEDLENNKIITELVDILKKPEENIEDVEELDNSIEPVIIDINVVLKNIKNVQMFLFQQENLEKYIKLANTIEKFIKYI</sequence>
<name>A0A9N8W373_9GLOM</name>
<reference evidence="2" key="1">
    <citation type="submission" date="2021-06" db="EMBL/GenBank/DDBJ databases">
        <authorList>
            <person name="Kallberg Y."/>
            <person name="Tangrot J."/>
            <person name="Rosling A."/>
        </authorList>
    </citation>
    <scope>NUCLEOTIDE SEQUENCE</scope>
    <source>
        <strain evidence="2">AZ414A</strain>
    </source>
</reference>
<feature type="domain" description="DDE-1" evidence="1">
    <location>
        <begin position="5"/>
        <end position="81"/>
    </location>
</feature>
<feature type="non-terminal residue" evidence="2">
    <location>
        <position position="1"/>
    </location>
</feature>
<evidence type="ECO:0000313" key="2">
    <source>
        <dbReference type="EMBL" id="CAG8475486.1"/>
    </source>
</evidence>
<comment type="caution">
    <text evidence="2">The sequence shown here is derived from an EMBL/GenBank/DDBJ whole genome shotgun (WGS) entry which is preliminary data.</text>
</comment>
<dbReference type="Proteomes" id="UP000789706">
    <property type="component" value="Unassembled WGS sequence"/>
</dbReference>
<dbReference type="Pfam" id="PF03184">
    <property type="entry name" value="DDE_1"/>
    <property type="match status" value="1"/>
</dbReference>
<protein>
    <submittedName>
        <fullName evidence="2">605_t:CDS:1</fullName>
    </submittedName>
</protein>
<dbReference type="OrthoDB" id="2429725at2759"/>
<dbReference type="EMBL" id="CAJVPK010000214">
    <property type="protein sequence ID" value="CAG8475486.1"/>
    <property type="molecule type" value="Genomic_DNA"/>
</dbReference>
<accession>A0A9N8W373</accession>
<keyword evidence="3" id="KW-1185">Reference proteome</keyword>
<dbReference type="GO" id="GO:0003676">
    <property type="term" value="F:nucleic acid binding"/>
    <property type="evidence" value="ECO:0007669"/>
    <property type="project" value="InterPro"/>
</dbReference>
<dbReference type="InterPro" id="IPR004875">
    <property type="entry name" value="DDE_SF_endonuclease_dom"/>
</dbReference>
<dbReference type="AlphaFoldDB" id="A0A9N8W373"/>
<evidence type="ECO:0000313" key="3">
    <source>
        <dbReference type="Proteomes" id="UP000789706"/>
    </source>
</evidence>
<organism evidence="2 3">
    <name type="scientific">Diversispora eburnea</name>
    <dbReference type="NCBI Taxonomy" id="1213867"/>
    <lineage>
        <taxon>Eukaryota</taxon>
        <taxon>Fungi</taxon>
        <taxon>Fungi incertae sedis</taxon>
        <taxon>Mucoromycota</taxon>
        <taxon>Glomeromycotina</taxon>
        <taxon>Glomeromycetes</taxon>
        <taxon>Diversisporales</taxon>
        <taxon>Diversisporaceae</taxon>
        <taxon>Diversispora</taxon>
    </lineage>
</organism>
<proteinExistence type="predicted"/>